<keyword evidence="8" id="KW-1185">Reference proteome</keyword>
<dbReference type="AlphaFoldDB" id="A0A6C2UD77"/>
<gene>
    <name evidence="7" type="primary">rluD_3</name>
    <name evidence="7" type="ORF">PDESU_05967</name>
</gene>
<dbReference type="Pfam" id="PF00849">
    <property type="entry name" value="PseudoU_synth_2"/>
    <property type="match status" value="1"/>
</dbReference>
<dbReference type="GO" id="GO:0120159">
    <property type="term" value="F:rRNA pseudouridine synthase activity"/>
    <property type="evidence" value="ECO:0007669"/>
    <property type="project" value="UniProtKB-ARBA"/>
</dbReference>
<comment type="similarity">
    <text evidence="1 5">Belongs to the pseudouridine synthase RluA family.</text>
</comment>
<comment type="function">
    <text evidence="5">Responsible for synthesis of pseudouridine from uracil.</text>
</comment>
<feature type="active site" evidence="3">
    <location>
        <position position="138"/>
    </location>
</feature>
<dbReference type="PROSITE" id="PS50889">
    <property type="entry name" value="S4"/>
    <property type="match status" value="1"/>
</dbReference>
<dbReference type="SUPFAM" id="SSF55174">
    <property type="entry name" value="Alpha-L RNA-binding motif"/>
    <property type="match status" value="1"/>
</dbReference>
<dbReference type="Gene3D" id="3.30.2350.10">
    <property type="entry name" value="Pseudouridine synthase"/>
    <property type="match status" value="1"/>
</dbReference>
<dbReference type="InterPro" id="IPR050188">
    <property type="entry name" value="RluA_PseudoU_synthase"/>
</dbReference>
<dbReference type="PANTHER" id="PTHR21600">
    <property type="entry name" value="MITOCHONDRIAL RNA PSEUDOURIDINE SYNTHASE"/>
    <property type="match status" value="1"/>
</dbReference>
<feature type="domain" description="RNA-binding S4" evidence="6">
    <location>
        <begin position="18"/>
        <end position="78"/>
    </location>
</feature>
<dbReference type="NCBIfam" id="TIGR00005">
    <property type="entry name" value="rluA_subfam"/>
    <property type="match status" value="1"/>
</dbReference>
<dbReference type="InterPro" id="IPR006225">
    <property type="entry name" value="PsdUridine_synth_RluC/D"/>
</dbReference>
<evidence type="ECO:0000313" key="7">
    <source>
        <dbReference type="EMBL" id="VGO17371.1"/>
    </source>
</evidence>
<dbReference type="InterPro" id="IPR002942">
    <property type="entry name" value="S4_RNA-bd"/>
</dbReference>
<dbReference type="InterPro" id="IPR020103">
    <property type="entry name" value="PsdUridine_synth_cat_dom_sf"/>
</dbReference>
<dbReference type="PANTHER" id="PTHR21600:SF44">
    <property type="entry name" value="RIBOSOMAL LARGE SUBUNIT PSEUDOURIDINE SYNTHASE D"/>
    <property type="match status" value="1"/>
</dbReference>
<keyword evidence="4" id="KW-0694">RNA-binding</keyword>
<protein>
    <recommendedName>
        <fullName evidence="5">Pseudouridine synthase</fullName>
        <ecNumber evidence="5">5.4.99.-</ecNumber>
    </recommendedName>
</protein>
<dbReference type="SUPFAM" id="SSF55120">
    <property type="entry name" value="Pseudouridine synthase"/>
    <property type="match status" value="1"/>
</dbReference>
<dbReference type="EC" id="5.4.99.-" evidence="5"/>
<dbReference type="GO" id="GO:0000455">
    <property type="term" value="P:enzyme-directed rRNA pseudouridine synthesis"/>
    <property type="evidence" value="ECO:0007669"/>
    <property type="project" value="TreeGrafter"/>
</dbReference>
<dbReference type="Proteomes" id="UP000366872">
    <property type="component" value="Unassembled WGS sequence"/>
</dbReference>
<evidence type="ECO:0000256" key="3">
    <source>
        <dbReference type="PIRSR" id="PIRSR606225-1"/>
    </source>
</evidence>
<dbReference type="Gene3D" id="3.10.290.10">
    <property type="entry name" value="RNA-binding S4 domain"/>
    <property type="match status" value="1"/>
</dbReference>
<evidence type="ECO:0000313" key="8">
    <source>
        <dbReference type="Proteomes" id="UP000366872"/>
    </source>
</evidence>
<accession>A0A6C2UD77</accession>
<evidence type="ECO:0000256" key="5">
    <source>
        <dbReference type="RuleBase" id="RU362028"/>
    </source>
</evidence>
<dbReference type="InterPro" id="IPR006224">
    <property type="entry name" value="PsdUridine_synth_RluA-like_CS"/>
</dbReference>
<dbReference type="RefSeq" id="WP_136082852.1">
    <property type="nucleotide sequence ID" value="NZ_CAAHFG010000004.1"/>
</dbReference>
<evidence type="ECO:0000256" key="4">
    <source>
        <dbReference type="PROSITE-ProRule" id="PRU00182"/>
    </source>
</evidence>
<dbReference type="GO" id="GO:0003723">
    <property type="term" value="F:RNA binding"/>
    <property type="evidence" value="ECO:0007669"/>
    <property type="project" value="UniProtKB-KW"/>
</dbReference>
<dbReference type="Pfam" id="PF01479">
    <property type="entry name" value="S4"/>
    <property type="match status" value="1"/>
</dbReference>
<comment type="catalytic activity">
    <reaction evidence="5">
        <text>a uridine in RNA = a pseudouridine in RNA</text>
        <dbReference type="Rhea" id="RHEA:48348"/>
        <dbReference type="Rhea" id="RHEA-COMP:12068"/>
        <dbReference type="Rhea" id="RHEA-COMP:12069"/>
        <dbReference type="ChEBI" id="CHEBI:65314"/>
        <dbReference type="ChEBI" id="CHEBI:65315"/>
    </reaction>
</comment>
<dbReference type="SMART" id="SM00363">
    <property type="entry name" value="S4"/>
    <property type="match status" value="1"/>
</dbReference>
<dbReference type="InterPro" id="IPR036986">
    <property type="entry name" value="S4_RNA-bd_sf"/>
</dbReference>
<sequence length="306" mass="33826">METTNQHSLIVDNGQAKSRLDAFLASVEPKVSRSAWKALIMEGLVTVNGAASKPNQKLKTGDAVAWTIPNRAPVAAIPEEMPLNILFEDEAVIVLNKPPGLVVHPAAGNPSGTLLHGLLFHDPAFQTLERAGIVHRLDKDTSGVMVVAKTEAAMAHLQAQFKGRQTEKEYLALVWGEPPKSGRIQTLLGRHPVHRKKQAVLKEEGREAISNYELVEQFPEAALMRVGIETGRTHQIRVHMAHIRHPIVGDTVYGRARKNRLPVEPGRQMLHAAKLTFNHPESGKRLSFEAPLFDDMRQLLESLRNG</sequence>
<proteinExistence type="inferred from homology"/>
<reference evidence="7 8" key="1">
    <citation type="submission" date="2019-04" db="EMBL/GenBank/DDBJ databases">
        <authorList>
            <person name="Van Vliet M D."/>
        </authorList>
    </citation>
    <scope>NUCLEOTIDE SEQUENCE [LARGE SCALE GENOMIC DNA]</scope>
    <source>
        <strain evidence="7 8">F1</strain>
    </source>
</reference>
<evidence type="ECO:0000259" key="6">
    <source>
        <dbReference type="SMART" id="SM00363"/>
    </source>
</evidence>
<dbReference type="InterPro" id="IPR006145">
    <property type="entry name" value="PsdUridine_synth_RsuA/RluA"/>
</dbReference>
<evidence type="ECO:0000256" key="2">
    <source>
        <dbReference type="ARBA" id="ARBA00023235"/>
    </source>
</evidence>
<dbReference type="PROSITE" id="PS01129">
    <property type="entry name" value="PSI_RLU"/>
    <property type="match status" value="1"/>
</dbReference>
<name>A0A6C2UD77_PONDE</name>
<dbReference type="CDD" id="cd02869">
    <property type="entry name" value="PseudoU_synth_RluA_like"/>
    <property type="match status" value="1"/>
</dbReference>
<organism evidence="7 8">
    <name type="scientific">Pontiella desulfatans</name>
    <dbReference type="NCBI Taxonomy" id="2750659"/>
    <lineage>
        <taxon>Bacteria</taxon>
        <taxon>Pseudomonadati</taxon>
        <taxon>Kiritimatiellota</taxon>
        <taxon>Kiritimatiellia</taxon>
        <taxon>Kiritimatiellales</taxon>
        <taxon>Pontiellaceae</taxon>
        <taxon>Pontiella</taxon>
    </lineage>
</organism>
<keyword evidence="2 5" id="KW-0413">Isomerase</keyword>
<evidence type="ECO:0000256" key="1">
    <source>
        <dbReference type="ARBA" id="ARBA00010876"/>
    </source>
</evidence>
<dbReference type="CDD" id="cd00165">
    <property type="entry name" value="S4"/>
    <property type="match status" value="1"/>
</dbReference>
<dbReference type="EMBL" id="CAAHFG010000004">
    <property type="protein sequence ID" value="VGO17371.1"/>
    <property type="molecule type" value="Genomic_DNA"/>
</dbReference>